<sequence>MRVLSRQSFQDMPWANGGGRTCELFRLPHPDRRDAFALRLSIAEVAEGGPFSHFAGVDRLLGLLEGEGMELSLADGRRLTLDAPGQVVAFTGEIGIQCRLLGGPLRDCNLMLARDWGRGDLERLSPADGETARLEAADLVLLYLQRGEWSRDGEDLPSGSLLLLENEAPACARRAARSRGWPPRAAFRRDAAAGMKKPDARPARFWPRNVTARARSTARRRAP</sequence>
<dbReference type="SUPFAM" id="SSF51182">
    <property type="entry name" value="RmlC-like cupins"/>
    <property type="match status" value="1"/>
</dbReference>
<proteinExistence type="predicted"/>
<accession>A0A3S4HR40</accession>
<dbReference type="InterPro" id="IPR010282">
    <property type="entry name" value="Uncharacterised_HutD/Ves"/>
</dbReference>
<dbReference type="Proteomes" id="UP000275777">
    <property type="component" value="Chromosome"/>
</dbReference>
<evidence type="ECO:0000313" key="2">
    <source>
        <dbReference type="EMBL" id="VEB45439.1"/>
    </source>
</evidence>
<dbReference type="InterPro" id="IPR014710">
    <property type="entry name" value="RmlC-like_jellyroll"/>
</dbReference>
<evidence type="ECO:0000256" key="1">
    <source>
        <dbReference type="SAM" id="MobiDB-lite"/>
    </source>
</evidence>
<dbReference type="PANTHER" id="PTHR37943:SF1">
    <property type="entry name" value="PROTEIN VES"/>
    <property type="match status" value="1"/>
</dbReference>
<dbReference type="EMBL" id="LR134182">
    <property type="protein sequence ID" value="VEB45439.1"/>
    <property type="molecule type" value="Genomic_DNA"/>
</dbReference>
<dbReference type="CDD" id="cd20293">
    <property type="entry name" value="cupin_HutD_N"/>
    <property type="match status" value="1"/>
</dbReference>
<dbReference type="PANTHER" id="PTHR37943">
    <property type="entry name" value="PROTEIN VES"/>
    <property type="match status" value="1"/>
</dbReference>
<feature type="compositionally biased region" description="Basic and acidic residues" evidence="1">
    <location>
        <begin position="188"/>
        <end position="202"/>
    </location>
</feature>
<evidence type="ECO:0000313" key="3">
    <source>
        <dbReference type="Proteomes" id="UP000275777"/>
    </source>
</evidence>
<reference evidence="2 3" key="1">
    <citation type="submission" date="2018-12" db="EMBL/GenBank/DDBJ databases">
        <authorList>
            <consortium name="Pathogen Informatics"/>
        </authorList>
    </citation>
    <scope>NUCLEOTIDE SEQUENCE [LARGE SCALE GENOMIC DNA]</scope>
    <source>
        <strain evidence="2 3">NCTC9695</strain>
    </source>
</reference>
<dbReference type="Gene3D" id="2.60.120.10">
    <property type="entry name" value="Jelly Rolls"/>
    <property type="match status" value="1"/>
</dbReference>
<dbReference type="Pfam" id="PF05962">
    <property type="entry name" value="HutD"/>
    <property type="match status" value="1"/>
</dbReference>
<dbReference type="AlphaFoldDB" id="A0A3S4HR40"/>
<gene>
    <name evidence="2" type="primary">ves</name>
    <name evidence="2" type="ORF">NCTC9695_05957</name>
</gene>
<organism evidence="2 3">
    <name type="scientific">Chromobacterium violaceum</name>
    <dbReference type="NCBI Taxonomy" id="536"/>
    <lineage>
        <taxon>Bacteria</taxon>
        <taxon>Pseudomonadati</taxon>
        <taxon>Pseudomonadota</taxon>
        <taxon>Betaproteobacteria</taxon>
        <taxon>Neisseriales</taxon>
        <taxon>Chromobacteriaceae</taxon>
        <taxon>Chromobacterium</taxon>
    </lineage>
</organism>
<name>A0A3S4HR40_CHRVL</name>
<feature type="region of interest" description="Disordered" evidence="1">
    <location>
        <begin position="188"/>
        <end position="223"/>
    </location>
</feature>
<dbReference type="InterPro" id="IPR011051">
    <property type="entry name" value="RmlC_Cupin_sf"/>
</dbReference>
<protein>
    <submittedName>
        <fullName evidence="2">Various environmental stresses-induced protein</fullName>
    </submittedName>
</protein>